<keyword evidence="5 7" id="KW-1133">Transmembrane helix</keyword>
<evidence type="ECO:0000256" key="1">
    <source>
        <dbReference type="ARBA" id="ARBA00004651"/>
    </source>
</evidence>
<feature type="transmembrane region" description="Helical" evidence="7">
    <location>
        <begin position="40"/>
        <end position="61"/>
    </location>
</feature>
<evidence type="ECO:0000313" key="10">
    <source>
        <dbReference type="Proteomes" id="UP000032512"/>
    </source>
</evidence>
<feature type="transmembrane region" description="Helical" evidence="7">
    <location>
        <begin position="73"/>
        <end position="94"/>
    </location>
</feature>
<evidence type="ECO:0000256" key="2">
    <source>
        <dbReference type="ARBA" id="ARBA00007362"/>
    </source>
</evidence>
<proteinExistence type="inferred from homology"/>
<feature type="transmembrane region" description="Helical" evidence="7">
    <location>
        <begin position="128"/>
        <end position="147"/>
    </location>
</feature>
<keyword evidence="10" id="KW-1185">Reference proteome</keyword>
<feature type="transmembrane region" description="Helical" evidence="7">
    <location>
        <begin position="217"/>
        <end position="240"/>
    </location>
</feature>
<dbReference type="SUPFAM" id="SSF103481">
    <property type="entry name" value="Multidrug resistance efflux transporter EmrE"/>
    <property type="match status" value="2"/>
</dbReference>
<comment type="subcellular location">
    <subcellularLocation>
        <location evidence="1">Cell membrane</location>
        <topology evidence="1">Multi-pass membrane protein</topology>
    </subcellularLocation>
</comment>
<dbReference type="Proteomes" id="UP000032512">
    <property type="component" value="Unassembled WGS sequence"/>
</dbReference>
<keyword evidence="6 7" id="KW-0472">Membrane</keyword>
<evidence type="ECO:0000313" key="9">
    <source>
        <dbReference type="EMBL" id="KIY23545.1"/>
    </source>
</evidence>
<dbReference type="PANTHER" id="PTHR32322">
    <property type="entry name" value="INNER MEMBRANE TRANSPORTER"/>
    <property type="match status" value="1"/>
</dbReference>
<keyword evidence="4 7" id="KW-0812">Transmembrane</keyword>
<dbReference type="EMBL" id="JXIQ01000016">
    <property type="protein sequence ID" value="KIY23545.1"/>
    <property type="molecule type" value="Genomic_DNA"/>
</dbReference>
<organism evidence="9 10">
    <name type="scientific">Mesobacillus subterraneus</name>
    <dbReference type="NCBI Taxonomy" id="285983"/>
    <lineage>
        <taxon>Bacteria</taxon>
        <taxon>Bacillati</taxon>
        <taxon>Bacillota</taxon>
        <taxon>Bacilli</taxon>
        <taxon>Bacillales</taxon>
        <taxon>Bacillaceae</taxon>
        <taxon>Mesobacillus</taxon>
    </lineage>
</organism>
<feature type="transmembrane region" description="Helical" evidence="7">
    <location>
        <begin position="187"/>
        <end position="205"/>
    </location>
</feature>
<comment type="caution">
    <text evidence="9">The sequence shown here is derived from an EMBL/GenBank/DDBJ whole genome shotgun (WGS) entry which is preliminary data.</text>
</comment>
<keyword evidence="3" id="KW-1003">Cell membrane</keyword>
<feature type="transmembrane region" description="Helical" evidence="7">
    <location>
        <begin position="159"/>
        <end position="175"/>
    </location>
</feature>
<dbReference type="PANTHER" id="PTHR32322:SF18">
    <property type="entry name" value="S-ADENOSYLMETHIONINE_S-ADENOSYLHOMOCYSTEINE TRANSPORTER"/>
    <property type="match status" value="1"/>
</dbReference>
<protein>
    <submittedName>
        <fullName evidence="9">Membrane protein</fullName>
    </submittedName>
</protein>
<feature type="domain" description="EamA" evidence="8">
    <location>
        <begin position="12"/>
        <end position="144"/>
    </location>
</feature>
<dbReference type="GO" id="GO:0005886">
    <property type="term" value="C:plasma membrane"/>
    <property type="evidence" value="ECO:0007669"/>
    <property type="project" value="UniProtKB-SubCell"/>
</dbReference>
<reference evidence="9 10" key="1">
    <citation type="submission" date="2015-01" db="EMBL/GenBank/DDBJ databases">
        <title>Draft genome sequences of the supercritical CO2 tolerant bacteria Bacillus subterraneus MITOT1 and Bacillus cereus MIT0214.</title>
        <authorList>
            <person name="Peet K.C."/>
            <person name="Thompson J.R."/>
        </authorList>
    </citation>
    <scope>NUCLEOTIDE SEQUENCE [LARGE SCALE GENOMIC DNA]</scope>
    <source>
        <strain evidence="9 10">MITOT1</strain>
    </source>
</reference>
<feature type="transmembrane region" description="Helical" evidence="7">
    <location>
        <begin position="278"/>
        <end position="297"/>
    </location>
</feature>
<evidence type="ECO:0000256" key="3">
    <source>
        <dbReference type="ARBA" id="ARBA00022475"/>
    </source>
</evidence>
<dbReference type="PATRIC" id="fig|285983.3.peg.2148"/>
<evidence type="ECO:0000256" key="4">
    <source>
        <dbReference type="ARBA" id="ARBA00022692"/>
    </source>
</evidence>
<evidence type="ECO:0000256" key="7">
    <source>
        <dbReference type="SAM" id="Phobius"/>
    </source>
</evidence>
<comment type="similarity">
    <text evidence="2">Belongs to the EamA transporter family.</text>
</comment>
<feature type="transmembrane region" description="Helical" evidence="7">
    <location>
        <begin position="252"/>
        <end position="272"/>
    </location>
</feature>
<feature type="domain" description="EamA" evidence="8">
    <location>
        <begin position="156"/>
        <end position="292"/>
    </location>
</feature>
<feature type="transmembrane region" description="Helical" evidence="7">
    <location>
        <begin position="12"/>
        <end position="34"/>
    </location>
</feature>
<gene>
    <name evidence="9" type="ORF">UB32_02605</name>
</gene>
<dbReference type="Pfam" id="PF00892">
    <property type="entry name" value="EamA"/>
    <property type="match status" value="2"/>
</dbReference>
<evidence type="ECO:0000256" key="6">
    <source>
        <dbReference type="ARBA" id="ARBA00023136"/>
    </source>
</evidence>
<dbReference type="InterPro" id="IPR037185">
    <property type="entry name" value="EmrE-like"/>
</dbReference>
<dbReference type="InterPro" id="IPR050638">
    <property type="entry name" value="AA-Vitamin_Transporters"/>
</dbReference>
<accession>A0A0D6ZE26</accession>
<dbReference type="AlphaFoldDB" id="A0A0D6ZE26"/>
<evidence type="ECO:0000259" key="8">
    <source>
        <dbReference type="Pfam" id="PF00892"/>
    </source>
</evidence>
<sequence length="311" mass="33199">MKEGNIVKNSKIYLILIGIMFLWGLNVSALKVIVGNFPPITITALRVFTAGVSVFIILLFLKKIRLPSRKEWKYIIGGSILNVTGHHLFLGIGLNVTSAVNGGLILGLGPLLTALMAILFLGKKLTFVRTLGFIFGGIGVSLTVLAGDTSLSGMSIGDFYVFLAIVSQAISFIIISKAAKTLDPRLLTGYMLVIGSILLLLIGLWKEPEGLASLGNASVGMWSIFFASAIFATAVGHMLYNYAIGQTGPAEASIFLNLNTFLSILFAGIFLGERITSSHMLGLIFIVAGVIFGSGALEELMLKNRAKRNAA</sequence>
<name>A0A0D6ZE26_9BACI</name>
<dbReference type="InterPro" id="IPR000620">
    <property type="entry name" value="EamA_dom"/>
</dbReference>
<feature type="transmembrane region" description="Helical" evidence="7">
    <location>
        <begin position="100"/>
        <end position="121"/>
    </location>
</feature>
<evidence type="ECO:0000256" key="5">
    <source>
        <dbReference type="ARBA" id="ARBA00022989"/>
    </source>
</evidence>